<sequence>MQQGIQDLDQAKKAMLELKEQMVQTLGKRLDSWQDGGDGAAPKAAYHEVLKVWDESMKDMEDIANAMRVNLDAIAGNYAANEMKTAAFWED</sequence>
<dbReference type="Gene3D" id="1.10.287.1060">
    <property type="entry name" value="ESAT-6-like"/>
    <property type="match status" value="1"/>
</dbReference>
<accession>A0A255HB24</accession>
<keyword evidence="3" id="KW-1185">Reference proteome</keyword>
<protein>
    <submittedName>
        <fullName evidence="2">Uncharacterized protein</fullName>
    </submittedName>
</protein>
<dbReference type="InterPro" id="IPR036689">
    <property type="entry name" value="ESAT-6-like_sf"/>
</dbReference>
<evidence type="ECO:0000313" key="2">
    <source>
        <dbReference type="EMBL" id="OYO25010.1"/>
    </source>
</evidence>
<gene>
    <name evidence="2" type="ORF">CGZ93_00635</name>
</gene>
<feature type="coiled-coil region" evidence="1">
    <location>
        <begin position="1"/>
        <end position="28"/>
    </location>
</feature>
<keyword evidence="1" id="KW-0175">Coiled coil</keyword>
<organism evidence="2 3">
    <name type="scientific">Enemella dayhoffiae</name>
    <dbReference type="NCBI Taxonomy" id="2016507"/>
    <lineage>
        <taxon>Bacteria</taxon>
        <taxon>Bacillati</taxon>
        <taxon>Actinomycetota</taxon>
        <taxon>Actinomycetes</taxon>
        <taxon>Propionibacteriales</taxon>
        <taxon>Propionibacteriaceae</taxon>
        <taxon>Enemella</taxon>
    </lineage>
</organism>
<dbReference type="Proteomes" id="UP000216311">
    <property type="component" value="Unassembled WGS sequence"/>
</dbReference>
<dbReference type="AlphaFoldDB" id="A0A255HB24"/>
<evidence type="ECO:0000313" key="3">
    <source>
        <dbReference type="Proteomes" id="UP000216311"/>
    </source>
</evidence>
<dbReference type="SUPFAM" id="SSF140453">
    <property type="entry name" value="EsxAB dimer-like"/>
    <property type="match status" value="1"/>
</dbReference>
<evidence type="ECO:0000256" key="1">
    <source>
        <dbReference type="SAM" id="Coils"/>
    </source>
</evidence>
<dbReference type="EMBL" id="NMVQ01000001">
    <property type="protein sequence ID" value="OYO25010.1"/>
    <property type="molecule type" value="Genomic_DNA"/>
</dbReference>
<comment type="caution">
    <text evidence="2">The sequence shown here is derived from an EMBL/GenBank/DDBJ whole genome shotgun (WGS) entry which is preliminary data.</text>
</comment>
<proteinExistence type="predicted"/>
<reference evidence="2 3" key="1">
    <citation type="submission" date="2017-07" db="EMBL/GenBank/DDBJ databases">
        <title>Draft whole genome sequences of clinical Proprionibacteriaceae strains.</title>
        <authorList>
            <person name="Bernier A.-M."/>
            <person name="Bernard K."/>
            <person name="Domingo M.-C."/>
        </authorList>
    </citation>
    <scope>NUCLEOTIDE SEQUENCE [LARGE SCALE GENOMIC DNA]</scope>
    <source>
        <strain evidence="2 3">NML 130396</strain>
    </source>
</reference>
<name>A0A255HB24_9ACTN</name>